<accession>A0AAW0MY99</accession>
<evidence type="ECO:0000313" key="5">
    <source>
        <dbReference type="Proteomes" id="UP001460270"/>
    </source>
</evidence>
<evidence type="ECO:0000259" key="3">
    <source>
        <dbReference type="PROSITE" id="PS50071"/>
    </source>
</evidence>
<dbReference type="Proteomes" id="UP001460270">
    <property type="component" value="Unassembled WGS sequence"/>
</dbReference>
<sequence>MYQNGPEQNNMHLSAWTEPGLTDAGNYTSAQGYYPPAAPEPQSPASPPKSPEPHAYSGHGQYQGPGMVCIGESETSRLLLTGQTREHEARRTGSDSASDSDPQTPPDSWSSGSSGEGCLPQADPTTWAQKANLDDETSSRSPDSTEDLKDESQSYSILCNEGTNDKTNASAPLPAQRSKMNALAQRFNVQRYLTPAEMKNLVKTWFQNRRMKLRRHQKDNTWASERYTIKDKTGPGAVFTNRPSHMQTYEGQTRPALIEAALKKTAPPNLAFYLAAMGGVPGSNGYPVWPPNAAQNAFHGRPQAPSWPLPSNTPHYNYNTFNNPSHSGNVSDTGFKAGELINRPALNSVIVQNTAQ</sequence>
<reference evidence="5" key="1">
    <citation type="submission" date="2024-04" db="EMBL/GenBank/DDBJ databases">
        <title>Salinicola lusitanus LLJ914,a marine bacterium isolated from the Okinawa Trough.</title>
        <authorList>
            <person name="Li J."/>
        </authorList>
    </citation>
    <scope>NUCLEOTIDE SEQUENCE [LARGE SCALE GENOMIC DNA]</scope>
</reference>
<keyword evidence="1" id="KW-0539">Nucleus</keyword>
<organism evidence="4 5">
    <name type="scientific">Mugilogobius chulae</name>
    <name type="common">yellowstripe goby</name>
    <dbReference type="NCBI Taxonomy" id="88201"/>
    <lineage>
        <taxon>Eukaryota</taxon>
        <taxon>Metazoa</taxon>
        <taxon>Chordata</taxon>
        <taxon>Craniata</taxon>
        <taxon>Vertebrata</taxon>
        <taxon>Euteleostomi</taxon>
        <taxon>Actinopterygii</taxon>
        <taxon>Neopterygii</taxon>
        <taxon>Teleostei</taxon>
        <taxon>Neoteleostei</taxon>
        <taxon>Acanthomorphata</taxon>
        <taxon>Gobiaria</taxon>
        <taxon>Gobiiformes</taxon>
        <taxon>Gobioidei</taxon>
        <taxon>Gobiidae</taxon>
        <taxon>Gobionellinae</taxon>
        <taxon>Mugilogobius</taxon>
    </lineage>
</organism>
<evidence type="ECO:0000256" key="1">
    <source>
        <dbReference type="PROSITE-ProRule" id="PRU00108"/>
    </source>
</evidence>
<evidence type="ECO:0000256" key="2">
    <source>
        <dbReference type="SAM" id="MobiDB-lite"/>
    </source>
</evidence>
<feature type="compositionally biased region" description="Pro residues" evidence="2">
    <location>
        <begin position="36"/>
        <end position="50"/>
    </location>
</feature>
<dbReference type="InterPro" id="IPR001356">
    <property type="entry name" value="HD"/>
</dbReference>
<feature type="domain" description="Homeobox" evidence="3">
    <location>
        <begin position="202"/>
        <end position="216"/>
    </location>
</feature>
<feature type="region of interest" description="Disordered" evidence="2">
    <location>
        <begin position="1"/>
        <end position="152"/>
    </location>
</feature>
<dbReference type="GO" id="GO:0005634">
    <property type="term" value="C:nucleus"/>
    <property type="evidence" value="ECO:0007669"/>
    <property type="project" value="UniProtKB-SubCell"/>
</dbReference>
<feature type="DNA-binding region" description="Homeobox" evidence="1">
    <location>
        <begin position="204"/>
        <end position="217"/>
    </location>
</feature>
<comment type="subcellular location">
    <subcellularLocation>
        <location evidence="1">Nucleus</location>
    </subcellularLocation>
</comment>
<dbReference type="CDD" id="cd00086">
    <property type="entry name" value="homeodomain"/>
    <property type="match status" value="1"/>
</dbReference>
<keyword evidence="5" id="KW-1185">Reference proteome</keyword>
<proteinExistence type="predicted"/>
<dbReference type="EMBL" id="JBBPFD010000022">
    <property type="protein sequence ID" value="KAK7881601.1"/>
    <property type="molecule type" value="Genomic_DNA"/>
</dbReference>
<dbReference type="PROSITE" id="PS50071">
    <property type="entry name" value="HOMEOBOX_2"/>
    <property type="match status" value="1"/>
</dbReference>
<feature type="compositionally biased region" description="Polar residues" evidence="2">
    <location>
        <begin position="94"/>
        <end position="113"/>
    </location>
</feature>
<dbReference type="AlphaFoldDB" id="A0AAW0MY99"/>
<dbReference type="SUPFAM" id="SSF46689">
    <property type="entry name" value="Homeodomain-like"/>
    <property type="match status" value="1"/>
</dbReference>
<gene>
    <name evidence="4" type="ORF">WMY93_030010</name>
</gene>
<feature type="compositionally biased region" description="Basic and acidic residues" evidence="2">
    <location>
        <begin position="84"/>
        <end position="93"/>
    </location>
</feature>
<comment type="caution">
    <text evidence="4">The sequence shown here is derived from an EMBL/GenBank/DDBJ whole genome shotgun (WGS) entry which is preliminary data.</text>
</comment>
<protein>
    <recommendedName>
        <fullName evidence="3">Homeobox domain-containing protein</fullName>
    </recommendedName>
</protein>
<feature type="compositionally biased region" description="Polar residues" evidence="2">
    <location>
        <begin position="1"/>
        <end position="12"/>
    </location>
</feature>
<dbReference type="SMART" id="SM00389">
    <property type="entry name" value="HOX"/>
    <property type="match status" value="1"/>
</dbReference>
<keyword evidence="1" id="KW-0238">DNA-binding</keyword>
<dbReference type="InterPro" id="IPR009057">
    <property type="entry name" value="Homeodomain-like_sf"/>
</dbReference>
<evidence type="ECO:0000313" key="4">
    <source>
        <dbReference type="EMBL" id="KAK7881601.1"/>
    </source>
</evidence>
<keyword evidence="1" id="KW-0371">Homeobox</keyword>
<dbReference type="GO" id="GO:0003677">
    <property type="term" value="F:DNA binding"/>
    <property type="evidence" value="ECO:0007669"/>
    <property type="project" value="UniProtKB-UniRule"/>
</dbReference>
<name>A0AAW0MY99_9GOBI</name>